<reference evidence="1" key="1">
    <citation type="journal article" date="1987" name="Mol. Gen. Genet.">
        <title>Variable copy number DNA sequences in rice.</title>
        <authorList>
            <person name="Kikuchi S."/>
            <person name="Takaiwa F."/>
            <person name="Oono K."/>
        </authorList>
    </citation>
    <scope>NUCLEOTIDE SEQUENCE</scope>
</reference>
<evidence type="ECO:0000313" key="1">
    <source>
        <dbReference type="EMBL" id="CAA29825.1"/>
    </source>
</evidence>
<accession>Q40744</accession>
<organism evidence="1">
    <name type="scientific">Oryza sativa</name>
    <name type="common">Rice</name>
    <dbReference type="NCBI Taxonomy" id="4530"/>
    <lineage>
        <taxon>Eukaryota</taxon>
        <taxon>Viridiplantae</taxon>
        <taxon>Streptophyta</taxon>
        <taxon>Embryophyta</taxon>
        <taxon>Tracheophyta</taxon>
        <taxon>Spermatophyta</taxon>
        <taxon>Magnoliopsida</taxon>
        <taxon>Liliopsida</taxon>
        <taxon>Poales</taxon>
        <taxon>Poaceae</taxon>
        <taxon>BOP clade</taxon>
        <taxon>Oryzoideae</taxon>
        <taxon>Oryzeae</taxon>
        <taxon>Oryzinae</taxon>
        <taxon>Oryza</taxon>
    </lineage>
</organism>
<proteinExistence type="predicted"/>
<dbReference type="EMBL" id="X06611">
    <property type="protein sequence ID" value="CAA29825.1"/>
    <property type="molecule type" value="Genomic_DNA"/>
</dbReference>
<dbReference type="AlphaFoldDB" id="Q40744"/>
<name>Q40744_ORYSA</name>
<protein>
    <submittedName>
        <fullName evidence="1">Variable copy number DNA (pRB301)</fullName>
    </submittedName>
</protein>
<sequence length="151" mass="17903">MGLGSAHQLERSMLARYLHRYTSQVGVVEQEKQQRFPFMALLNPNTSYYTLFKILLFPFCLPSRVRYFIFPGLVPYAIYIPRKSYSYPFSQSFLSENRYDSLEYPTQLTNKERKEGICEKRKEVVVLAVDGLMEQFKLEREFSLERDSEVK</sequence>
<dbReference type="PIR" id="S01058">
    <property type="entry name" value="S01058"/>
</dbReference>